<dbReference type="Gene3D" id="3.10.129.110">
    <property type="entry name" value="Polyketide synthase dehydratase"/>
    <property type="match status" value="1"/>
</dbReference>
<dbReference type="InterPro" id="IPR006162">
    <property type="entry name" value="Ppantetheine_attach_site"/>
</dbReference>
<evidence type="ECO:0000259" key="7">
    <source>
        <dbReference type="PROSITE" id="PS52004"/>
    </source>
</evidence>
<dbReference type="GO" id="GO:0004315">
    <property type="term" value="F:3-oxoacyl-[acyl-carrier-protein] synthase activity"/>
    <property type="evidence" value="ECO:0007669"/>
    <property type="project" value="InterPro"/>
</dbReference>
<dbReference type="Pfam" id="PF02801">
    <property type="entry name" value="Ketoacyl-synt_C"/>
    <property type="match status" value="1"/>
</dbReference>
<feature type="domain" description="Ketosynthase family 3 (KS3)" evidence="7">
    <location>
        <begin position="960"/>
        <end position="1383"/>
    </location>
</feature>
<dbReference type="PROSITE" id="PS00012">
    <property type="entry name" value="PHOSPHOPANTETHEINE"/>
    <property type="match status" value="1"/>
</dbReference>
<dbReference type="GO" id="GO:0031177">
    <property type="term" value="F:phosphopantetheine binding"/>
    <property type="evidence" value="ECO:0007669"/>
    <property type="project" value="InterPro"/>
</dbReference>
<dbReference type="Pfam" id="PF08659">
    <property type="entry name" value="KR"/>
    <property type="match status" value="1"/>
</dbReference>
<dbReference type="GO" id="GO:0006633">
    <property type="term" value="P:fatty acid biosynthetic process"/>
    <property type="evidence" value="ECO:0007669"/>
    <property type="project" value="InterPro"/>
</dbReference>
<dbReference type="RefSeq" id="WP_144081846.1">
    <property type="nucleotide sequence ID" value="NZ_MZMV01000132.1"/>
</dbReference>
<dbReference type="SMART" id="SM01294">
    <property type="entry name" value="PKS_PP_betabranch"/>
    <property type="match status" value="1"/>
</dbReference>
<sequence length="1396" mass="144824">IALRAQAITTITGHGTMASIALPAARITARWGDRITVAVTNAEDATVVAGDPDTIAEVVAAYTAEEVRAKVLPVDYASHSPYVEPLREPILAALDGITPQPSRIPFYSTVTADEFDTRGLTAEYWFTNLRSPVRFDRAIARLREQGHRTFIEISPHPVLTPAIGDGAFGTLRRDEGDRRRFLTALGAVHAAGVAVDWTAAIGPARRVPVPTYAFQHARYWLDAPARAGDATGLGLGAADHPLLGAAVDVADGGALVLTGRLSPGPERAQAELRVAGVPVLSGAALLDLALRAGELAGLDQLAELTLETPLALAGPGARLQVVVAPPGDDGSREVGVFARDDDEEPWTRHAHGLLGTAPAPEPEPAGWAADGVAAAPDEVVERLGAAGVECAAAPTAVWRRPGGYATETSLPAGSGRFTLHPALLEAALLPALAEQGGRLPTTWRGVRLWNPAGRPTRAVVLRRDADTVTVSLTDADGGPVAEIAAVLLGPVPAVSAARHRDPLYTLRWSAVPRPKAAPAPEVDLHELPGDDVAAALTVLRDRLADPDGRRQVVVTRGPGAVAGLVRCAQLEEPGRITLIEWDGDDDGLRAALATGQPQVAVRGGELLVPRLTRLPAGPAAPDPDGTALLVGVDGALRDGLARVLARRGVTGLVVVDPDGAALPDVGVPVTVVPGDPADREVLAEAVRLAGDLTTVVHAVHPVADAPVATLTADDLDGIVRRIVEPARHLHELTSGLPVTRFVLSGAVAGVVGGVGQAAVAAAGTALAALADRRRAAGLAAQVIAWGPPVGTSRLGLVSLDPPRVEGLFTRALDAGVDVVAAPVVRSALRGQARAGTLPVALRDLVPAAPIRGTDLASRLAAAAPADQRRLLLDTIRAQVAGVLGHADAAGIDDRRAFKDLGFDSLTAIELRNRLGTAVGRTLPTTLIFDHPNPDALAEHLRGELLGTAVDAGAPVAVAADEPIAIIAMSCRYPGGIADPDALWQAVVSEVDALGPFPTDRGWPTDLYDPDPEATGRTYAREGGFLYDAAEFDPEFFGISPREATGMDPQQRLLLQTSWEAFERAGIDPHRLRGSRTGVFAGVVYTDYGSRANPVPADLEGYLGIGSAGSIASGRIAYTLGLEGPALTIDTACSSSLVALHLAVQSLRRGECDLALAGGATVLSTPDIFIGFSRQRGLSPDSRCKAFAADADGTAFAEGVGLLLVQRLSDARREGRQVLAVIRGTATNQDGASNGLTAPNGPSQRRVIGQALADAGLRPSEVDVMEAHGTGTTLGDPIEAQAIIATYGQDRDQPLLLGSLKSNIGHTQAAAGVGGVIKMVAAMRHGLVPKTLHVAEPTPHVDWSAGAVELVTRARPWPETGRPRRAGVSSFGMSGTNAHVVIEQGDPVEVPPERPAR</sequence>
<organism evidence="9 10">
    <name type="scientific">Micromonospora wenchangensis</name>
    <dbReference type="NCBI Taxonomy" id="1185415"/>
    <lineage>
        <taxon>Bacteria</taxon>
        <taxon>Bacillati</taxon>
        <taxon>Actinomycetota</taxon>
        <taxon>Actinomycetes</taxon>
        <taxon>Micromonosporales</taxon>
        <taxon>Micromonosporaceae</taxon>
        <taxon>Micromonospora</taxon>
    </lineage>
</organism>
<dbReference type="InterPro" id="IPR032821">
    <property type="entry name" value="PKS_assoc"/>
</dbReference>
<dbReference type="SUPFAM" id="SSF51735">
    <property type="entry name" value="NAD(P)-binding Rossmann-fold domains"/>
    <property type="match status" value="2"/>
</dbReference>
<dbReference type="PROSITE" id="PS00606">
    <property type="entry name" value="KS3_1"/>
    <property type="match status" value="1"/>
</dbReference>
<keyword evidence="4" id="KW-0511">Multifunctional enzyme</keyword>
<feature type="domain" description="Carrier" evidence="6">
    <location>
        <begin position="866"/>
        <end position="944"/>
    </location>
</feature>
<evidence type="ECO:0000256" key="2">
    <source>
        <dbReference type="ARBA" id="ARBA00022553"/>
    </source>
</evidence>
<dbReference type="InterPro" id="IPR009081">
    <property type="entry name" value="PP-bd_ACP"/>
</dbReference>
<dbReference type="InterPro" id="IPR016039">
    <property type="entry name" value="Thiolase-like"/>
</dbReference>
<dbReference type="PANTHER" id="PTHR43775">
    <property type="entry name" value="FATTY ACID SYNTHASE"/>
    <property type="match status" value="1"/>
</dbReference>
<dbReference type="Gene3D" id="3.40.47.10">
    <property type="match status" value="1"/>
</dbReference>
<dbReference type="OrthoDB" id="5476359at2"/>
<dbReference type="InterPro" id="IPR050091">
    <property type="entry name" value="PKS_NRPS_Biosynth_Enz"/>
</dbReference>
<comment type="caution">
    <text evidence="5">Lacks conserved residue(s) required for the propagation of feature annotation.</text>
</comment>
<dbReference type="SUPFAM" id="SSF52151">
    <property type="entry name" value="FabD/lysophospholipase-like"/>
    <property type="match status" value="1"/>
</dbReference>
<dbReference type="InterPro" id="IPR014043">
    <property type="entry name" value="Acyl_transferase_dom"/>
</dbReference>
<dbReference type="InterPro" id="IPR049551">
    <property type="entry name" value="PKS_DH_C"/>
</dbReference>
<proteinExistence type="predicted"/>
<dbReference type="SMART" id="SM00823">
    <property type="entry name" value="PKS_PP"/>
    <property type="match status" value="1"/>
</dbReference>
<dbReference type="InterPro" id="IPR020841">
    <property type="entry name" value="PKS_Beta-ketoAc_synthase_dom"/>
</dbReference>
<evidence type="ECO:0000259" key="8">
    <source>
        <dbReference type="PROSITE" id="PS52019"/>
    </source>
</evidence>
<dbReference type="Gene3D" id="3.40.366.10">
    <property type="entry name" value="Malonyl-Coenzyme A Acyl Carrier Protein, domain 2"/>
    <property type="match status" value="1"/>
</dbReference>
<feature type="region of interest" description="N-terminal hotdog fold" evidence="5">
    <location>
        <begin position="240"/>
        <end position="361"/>
    </location>
</feature>
<name>A0A246R6E8_9ACTN</name>
<dbReference type="Proteomes" id="UP000197174">
    <property type="component" value="Unassembled WGS sequence"/>
</dbReference>
<evidence type="ECO:0000259" key="6">
    <source>
        <dbReference type="PROSITE" id="PS50075"/>
    </source>
</evidence>
<feature type="domain" description="PKS/mFAS DH" evidence="8">
    <location>
        <begin position="240"/>
        <end position="497"/>
    </location>
</feature>
<feature type="non-terminal residue" evidence="9">
    <location>
        <position position="1"/>
    </location>
</feature>
<protein>
    <submittedName>
        <fullName evidence="9">Uncharacterized protein</fullName>
    </submittedName>
</protein>
<dbReference type="InterPro" id="IPR036736">
    <property type="entry name" value="ACP-like_sf"/>
</dbReference>
<comment type="caution">
    <text evidence="9">The sequence shown here is derived from an EMBL/GenBank/DDBJ whole genome shotgun (WGS) entry which is preliminary data.</text>
</comment>
<dbReference type="InterPro" id="IPR036291">
    <property type="entry name" value="NAD(P)-bd_dom_sf"/>
</dbReference>
<dbReference type="Gene3D" id="3.40.50.720">
    <property type="entry name" value="NAD(P)-binding Rossmann-like Domain"/>
    <property type="match status" value="1"/>
</dbReference>
<dbReference type="InterPro" id="IPR049552">
    <property type="entry name" value="PKS_DH_N"/>
</dbReference>
<accession>A0A246R6E8</accession>
<dbReference type="InterPro" id="IPR042104">
    <property type="entry name" value="PKS_dehydratase_sf"/>
</dbReference>
<dbReference type="InterPro" id="IPR020807">
    <property type="entry name" value="PKS_DH"/>
</dbReference>
<feature type="region of interest" description="C-terminal hotdog fold" evidence="5">
    <location>
        <begin position="371"/>
        <end position="497"/>
    </location>
</feature>
<dbReference type="SUPFAM" id="SSF47336">
    <property type="entry name" value="ACP-like"/>
    <property type="match status" value="1"/>
</dbReference>
<evidence type="ECO:0000256" key="3">
    <source>
        <dbReference type="ARBA" id="ARBA00022679"/>
    </source>
</evidence>
<dbReference type="PROSITE" id="PS52004">
    <property type="entry name" value="KS3_2"/>
    <property type="match status" value="1"/>
</dbReference>
<dbReference type="InterPro" id="IPR057326">
    <property type="entry name" value="KR_dom"/>
</dbReference>
<keyword evidence="2" id="KW-0597">Phosphoprotein</keyword>
<dbReference type="Pfam" id="PF21089">
    <property type="entry name" value="PKS_DH_N"/>
    <property type="match status" value="1"/>
</dbReference>
<dbReference type="Pfam" id="PF00698">
    <property type="entry name" value="Acyl_transf_1"/>
    <property type="match status" value="1"/>
</dbReference>
<dbReference type="SMART" id="SM00826">
    <property type="entry name" value="PKS_DH"/>
    <property type="match status" value="1"/>
</dbReference>
<dbReference type="Gene3D" id="1.10.1200.10">
    <property type="entry name" value="ACP-like"/>
    <property type="match status" value="1"/>
</dbReference>
<dbReference type="Gene3D" id="3.30.70.250">
    <property type="entry name" value="Malonyl-CoA ACP transacylase, ACP-binding"/>
    <property type="match status" value="1"/>
</dbReference>
<keyword evidence="10" id="KW-1185">Reference proteome</keyword>
<reference evidence="9 10" key="1">
    <citation type="submission" date="2017-03" db="EMBL/GenBank/DDBJ databases">
        <title>Whole genome sequence of Micromonospora wenchangensis, isolated from mangrove soil.</title>
        <authorList>
            <person name="Yang H."/>
        </authorList>
    </citation>
    <scope>NUCLEOTIDE SEQUENCE [LARGE SCALE GENOMIC DNA]</scope>
    <source>
        <strain evidence="9 10">CCTCC AA 2012002</strain>
    </source>
</reference>
<dbReference type="FunFam" id="3.40.47.10:FF:000019">
    <property type="entry name" value="Polyketide synthase type I"/>
    <property type="match status" value="1"/>
</dbReference>
<evidence type="ECO:0000313" key="10">
    <source>
        <dbReference type="Proteomes" id="UP000197174"/>
    </source>
</evidence>
<dbReference type="InterPro" id="IPR016035">
    <property type="entry name" value="Acyl_Trfase/lysoPLipase"/>
</dbReference>
<dbReference type="Pfam" id="PF00550">
    <property type="entry name" value="PP-binding"/>
    <property type="match status" value="1"/>
</dbReference>
<dbReference type="FunFam" id="1.10.1200.10:FF:000007">
    <property type="entry name" value="Probable polyketide synthase pks17"/>
    <property type="match status" value="1"/>
</dbReference>
<dbReference type="Pfam" id="PF00109">
    <property type="entry name" value="ketoacyl-synt"/>
    <property type="match status" value="1"/>
</dbReference>
<dbReference type="SMART" id="SM00827">
    <property type="entry name" value="PKS_AT"/>
    <property type="match status" value="1"/>
</dbReference>
<keyword evidence="3" id="KW-0808">Transferase</keyword>
<dbReference type="GO" id="GO:0004312">
    <property type="term" value="F:fatty acid synthase activity"/>
    <property type="evidence" value="ECO:0007669"/>
    <property type="project" value="TreeGrafter"/>
</dbReference>
<dbReference type="SMART" id="SM00822">
    <property type="entry name" value="PKS_KR"/>
    <property type="match status" value="1"/>
</dbReference>
<dbReference type="InterPro" id="IPR049900">
    <property type="entry name" value="PKS_mFAS_DH"/>
</dbReference>
<feature type="non-terminal residue" evidence="9">
    <location>
        <position position="1396"/>
    </location>
</feature>
<evidence type="ECO:0000256" key="5">
    <source>
        <dbReference type="PROSITE-ProRule" id="PRU01363"/>
    </source>
</evidence>
<dbReference type="PROSITE" id="PS52019">
    <property type="entry name" value="PKS_MFAS_DH"/>
    <property type="match status" value="1"/>
</dbReference>
<evidence type="ECO:0000256" key="1">
    <source>
        <dbReference type="ARBA" id="ARBA00022450"/>
    </source>
</evidence>
<dbReference type="SMART" id="SM00825">
    <property type="entry name" value="PKS_KS"/>
    <property type="match status" value="1"/>
</dbReference>
<dbReference type="InterPro" id="IPR018201">
    <property type="entry name" value="Ketoacyl_synth_AS"/>
</dbReference>
<dbReference type="InterPro" id="IPR014031">
    <property type="entry name" value="Ketoacyl_synth_C"/>
</dbReference>
<dbReference type="PANTHER" id="PTHR43775:SF51">
    <property type="entry name" value="INACTIVE PHENOLPHTHIOCEROL SYNTHESIS POLYKETIDE SYNTHASE TYPE I PKS1-RELATED"/>
    <property type="match status" value="1"/>
</dbReference>
<dbReference type="EMBL" id="MZMV01000132">
    <property type="protein sequence ID" value="OWU96228.1"/>
    <property type="molecule type" value="Genomic_DNA"/>
</dbReference>
<dbReference type="InterPro" id="IPR014030">
    <property type="entry name" value="Ketoacyl_synth_N"/>
</dbReference>
<dbReference type="SUPFAM" id="SSF53901">
    <property type="entry name" value="Thiolase-like"/>
    <property type="match status" value="1"/>
</dbReference>
<dbReference type="CDD" id="cd00833">
    <property type="entry name" value="PKS"/>
    <property type="match status" value="1"/>
</dbReference>
<dbReference type="Pfam" id="PF16197">
    <property type="entry name" value="KAsynt_C_assoc"/>
    <property type="match status" value="1"/>
</dbReference>
<dbReference type="InterPro" id="IPR001227">
    <property type="entry name" value="Ac_transferase_dom_sf"/>
</dbReference>
<dbReference type="Pfam" id="PF14765">
    <property type="entry name" value="PS-DH"/>
    <property type="match status" value="1"/>
</dbReference>
<dbReference type="InterPro" id="IPR013968">
    <property type="entry name" value="PKS_KR"/>
</dbReference>
<evidence type="ECO:0000313" key="9">
    <source>
        <dbReference type="EMBL" id="OWU96228.1"/>
    </source>
</evidence>
<keyword evidence="1" id="KW-0596">Phosphopantetheine</keyword>
<evidence type="ECO:0000256" key="4">
    <source>
        <dbReference type="ARBA" id="ARBA00023268"/>
    </source>
</evidence>
<dbReference type="PROSITE" id="PS50075">
    <property type="entry name" value="CARRIER"/>
    <property type="match status" value="1"/>
</dbReference>
<gene>
    <name evidence="9" type="ORF">B5D80_32595</name>
</gene>
<dbReference type="InterPro" id="IPR020806">
    <property type="entry name" value="PKS_PP-bd"/>
</dbReference>